<dbReference type="AlphaFoldDB" id="A0A381UZC8"/>
<protein>
    <recommendedName>
        <fullName evidence="2">DUF1802 family protein</fullName>
    </recommendedName>
</protein>
<dbReference type="Pfam" id="PF08819">
    <property type="entry name" value="DUF1802"/>
    <property type="match status" value="1"/>
</dbReference>
<dbReference type="InterPro" id="IPR008307">
    <property type="entry name" value="UCP018957"/>
</dbReference>
<dbReference type="EMBL" id="UINC01007333">
    <property type="protein sequence ID" value="SVA32737.1"/>
    <property type="molecule type" value="Genomic_DNA"/>
</dbReference>
<proteinExistence type="predicted"/>
<evidence type="ECO:0000313" key="1">
    <source>
        <dbReference type="EMBL" id="SVA32737.1"/>
    </source>
</evidence>
<dbReference type="InterPro" id="IPR014923">
    <property type="entry name" value="DUF1802"/>
</dbReference>
<accession>A0A381UZC8</accession>
<name>A0A381UZC8_9ZZZZ</name>
<dbReference type="PIRSF" id="PIRSF018957">
    <property type="entry name" value="UCP018957"/>
    <property type="match status" value="1"/>
</dbReference>
<sequence length="199" mass="22998">MVDVLTSCNVALKEWAVTIRAMALGRQILIVRKGGIHQDDKEFRIIHPNFLLFPTYEHQKLDLLKSSVQQDPITPLEHASDDNEIHFNYWSRVTDIYELRDSETLSKISPFHHWTDDYVKSRFHWRPSQPLTLALLRLFKLENDTSVPLTPEFSGCKSWVELDQNISVASAQPVLSDEEYNKKATPIREALSEAKNLVI</sequence>
<reference evidence="1" key="1">
    <citation type="submission" date="2018-05" db="EMBL/GenBank/DDBJ databases">
        <authorList>
            <person name="Lanie J.A."/>
            <person name="Ng W.-L."/>
            <person name="Kazmierczak K.M."/>
            <person name="Andrzejewski T.M."/>
            <person name="Davidsen T.M."/>
            <person name="Wayne K.J."/>
            <person name="Tettelin H."/>
            <person name="Glass J.I."/>
            <person name="Rusch D."/>
            <person name="Podicherti R."/>
            <person name="Tsui H.-C.T."/>
            <person name="Winkler M.E."/>
        </authorList>
    </citation>
    <scope>NUCLEOTIDE SEQUENCE</scope>
</reference>
<evidence type="ECO:0008006" key="2">
    <source>
        <dbReference type="Google" id="ProtNLM"/>
    </source>
</evidence>
<gene>
    <name evidence="1" type="ORF">METZ01_LOCUS85591</name>
</gene>
<organism evidence="1">
    <name type="scientific">marine metagenome</name>
    <dbReference type="NCBI Taxonomy" id="408172"/>
    <lineage>
        <taxon>unclassified sequences</taxon>
        <taxon>metagenomes</taxon>
        <taxon>ecological metagenomes</taxon>
    </lineage>
</organism>